<dbReference type="GO" id="GO:0050661">
    <property type="term" value="F:NADP binding"/>
    <property type="evidence" value="ECO:0007669"/>
    <property type="project" value="InterPro"/>
</dbReference>
<dbReference type="HOGENOM" id="CLU_245192_0_0_1"/>
<protein>
    <recommendedName>
        <fullName evidence="5">Flavin-containing monooxygenase</fullName>
        <ecNumber evidence="5">1.-.-.-</ecNumber>
    </recommendedName>
</protein>
<dbReference type="FunFam" id="3.50.50.60:FF:000170">
    <property type="entry name" value="Flavin-containing monooxygenase"/>
    <property type="match status" value="2"/>
</dbReference>
<dbReference type="FunFam" id="3.50.50.60:FF:000226">
    <property type="entry name" value="Flavin-containing monooxygenase"/>
    <property type="match status" value="2"/>
</dbReference>
<dbReference type="Pfam" id="PF00743">
    <property type="entry name" value="FMO-like"/>
    <property type="match status" value="3"/>
</dbReference>
<dbReference type="GO" id="GO:0050660">
    <property type="term" value="F:flavin adenine dinucleotide binding"/>
    <property type="evidence" value="ECO:0007669"/>
    <property type="project" value="InterPro"/>
</dbReference>
<dbReference type="Gramene" id="OPUNC09G17070.1">
    <property type="protein sequence ID" value="OPUNC09G17070.1"/>
    <property type="gene ID" value="OPUNC09G17070"/>
</dbReference>
<dbReference type="eggNOG" id="KOG1399">
    <property type="taxonomic scope" value="Eukaryota"/>
</dbReference>
<dbReference type="PANTHER" id="PTHR23023">
    <property type="entry name" value="DIMETHYLANILINE MONOOXYGENASE"/>
    <property type="match status" value="1"/>
</dbReference>
<evidence type="ECO:0000256" key="3">
    <source>
        <dbReference type="ARBA" id="ARBA00022827"/>
    </source>
</evidence>
<accession>A0A0E0M468</accession>
<keyword evidence="7" id="KW-1185">Reference proteome</keyword>
<dbReference type="EnsemblPlants" id="OPUNC09G17070.1">
    <property type="protein sequence ID" value="OPUNC09G17070.1"/>
    <property type="gene ID" value="OPUNC09G17070"/>
</dbReference>
<dbReference type="STRING" id="4537.A0A0E0M468"/>
<keyword evidence="4 5" id="KW-0560">Oxidoreductase</keyword>
<reference evidence="6" key="1">
    <citation type="submission" date="2015-04" db="UniProtKB">
        <authorList>
            <consortium name="EnsemblPlants"/>
        </authorList>
    </citation>
    <scope>IDENTIFICATION</scope>
</reference>
<proteinExistence type="inferred from homology"/>
<dbReference type="InterPro" id="IPR036188">
    <property type="entry name" value="FAD/NAD-bd_sf"/>
</dbReference>
<evidence type="ECO:0000256" key="2">
    <source>
        <dbReference type="ARBA" id="ARBA00022630"/>
    </source>
</evidence>
<name>A0A0E0M468_ORYPU</name>
<evidence type="ECO:0000256" key="1">
    <source>
        <dbReference type="ARBA" id="ARBA00009183"/>
    </source>
</evidence>
<keyword evidence="5" id="KW-0503">Monooxygenase</keyword>
<evidence type="ECO:0000313" key="7">
    <source>
        <dbReference type="Proteomes" id="UP000026962"/>
    </source>
</evidence>
<evidence type="ECO:0000256" key="4">
    <source>
        <dbReference type="ARBA" id="ARBA00023002"/>
    </source>
</evidence>
<dbReference type="Proteomes" id="UP000026962">
    <property type="component" value="Chromosome 9"/>
</dbReference>
<dbReference type="PROSITE" id="PS51257">
    <property type="entry name" value="PROKAR_LIPOPROTEIN"/>
    <property type="match status" value="1"/>
</dbReference>
<dbReference type="OMA" id="CMEESIA"/>
<dbReference type="FunFam" id="3.50.50.60:FF:000480">
    <property type="entry name" value="Flavin-containing monooxygenase"/>
    <property type="match status" value="1"/>
</dbReference>
<sequence length="1579" mass="176650">MDHRTKRVAIVGAGTSGVAACKHLLARGFRPVVFDAGASVGGQWTRTLASTRLQSPHVAYRFSDFPWPDSVDWYPRHDQVVDYLAAYARRFAVEERVRFRSKVLSAEFVGAGDDAAADGWERWNGNGDAFGDGSGAWRLTVRHDDSDTTQVYEFDFLILCIGRFSGVPNIPAFPPGGGPDVFRGRVIHSMDFSDMDNADAAALVKGKRVVVVGSGKSAFDIAAECAEANGVEQPCTMICRSPRWLLHDTNVWGKVNFGYLYFTRFADLMVRKPGAGVASNLLATFLAPLGWLISKLTEAYYKKEIPMEEHGMSPEYGLSKSLSSCLIGMLPERFYDKVKEGSVVIKRSAKSFTFHDAGLVLDDGGGGERVVPADLVILATGFRGDEKLRHMFASRRVREIVAGSPETTVPLYRECVHPRVPQMAVIGYSESATNIQTCEMMAKWVARLLDGAFRLPPVRRMEESVAEWGRYMRRSGGAEHFRRSCLGSVSIWYSDELCRDMGCDPRRKKGLLAEWFQPYGAVDYADIHEADRQCTVHHARSLHCKLSSGRSRMEKTKKRVAIVGAGASGLAACKHALERGFRPVVFEADAAAVGGVWARTIASTRLQTPRPYFEYSDFPWPPGVTDLYPDHDQVTDYLRSYAEHFGVLECVRFGCRVAGMEYAGAGGEEKIMAWEHWAGNGEAFGTGRGEWRLTLHVADFVVLCIGRFSGFPNIPRFPPGKGPEAFAGTAIHSMDYSNMGAAKAAQLIKGKRVTVVGYQKSAVDIAAECADANGASHPCTIVLRTKRWILPDLYAWGVPVPVFYINRFSQLLLHKPGDGLILSLLAILLSPLRWLFAKFVESYYKWALPMEKHGMVPDEDFLEAMCSCAVMKLPDKFYDKVEEGSIVLKKSKRFSFCKEGLVVEGDSSSETVKSDVVIFATGFNGDQKIREMFKSPLFRDIVAGSPSTIVPHFRQCIHPRIPQLAIIGYAESWSNLCVSELLSKWLAHFLHGSFRLPSVKEMEEDIGEWDKYMKRYSPGRFRRSCIGPVSVLCSDRLCQDMGVQRRRKTWLLADWLSQKEMDMKRVGIIGAGVSGLAACKHSLDKGFNPVVFEADDTIGGVWAHTLESTRLQAPTTAFRFSDLAWPESVTEKYPSHRKVMEYLRSYASEFDLLKCIRFNSQVLGVEYLGATEEEIMQWEHWSGNGEAFGAQKDGVWRLTVKDLKIGSIEVFLVDFLIVCIGRHSGSPNIPEFPANSGLELFKGKILHSIDYSYMDNAAEFVKGKKVTIIGSGKSAFDIAAEVAKVNGESQPCTMIYRTRHWLVHKSSIWGVDLSYFYLNRISQLLVHKPGEGFLYYVLATALSPLRWAVSKIIETYFKRSIPLQKHGMVPDYSFSFAMSSCLIAMLPEGFYDKVDEGSIILKKSKRFSFSNDGIILEDGNEHIKSDIVILATGFRGDQKLRDIFTANWCKKIVAGSSATAVPLYRECIHPRIPRLAIVGYSESLTNIYASERMANWVTHFLAGRFKLPSIRCMEESIAEWAKYKDLYNGKYFRRSCISTVNIWFNDLLCQDIGCNPKRKKGVLAEWFQPYGPADYASLY</sequence>
<reference evidence="6" key="2">
    <citation type="submission" date="2018-05" db="EMBL/GenBank/DDBJ databases">
        <title>OpunRS2 (Oryza punctata Reference Sequence Version 2).</title>
        <authorList>
            <person name="Zhang J."/>
            <person name="Kudrna D."/>
            <person name="Lee S."/>
            <person name="Talag J."/>
            <person name="Welchert J."/>
            <person name="Wing R.A."/>
        </authorList>
    </citation>
    <scope>NUCLEOTIDE SEQUENCE [LARGE SCALE GENOMIC DNA]</scope>
</reference>
<comment type="cofactor">
    <cofactor evidence="5">
        <name>FAD</name>
        <dbReference type="ChEBI" id="CHEBI:57692"/>
    </cofactor>
</comment>
<dbReference type="SUPFAM" id="SSF51905">
    <property type="entry name" value="FAD/NAD(P)-binding domain"/>
    <property type="match status" value="6"/>
</dbReference>
<dbReference type="FunFam" id="3.50.50.60:FF:000169">
    <property type="entry name" value="Flavin-containing monooxygenase"/>
    <property type="match status" value="1"/>
</dbReference>
<evidence type="ECO:0000256" key="5">
    <source>
        <dbReference type="RuleBase" id="RU361177"/>
    </source>
</evidence>
<comment type="similarity">
    <text evidence="1 5">Belongs to the FMO family.</text>
</comment>
<dbReference type="InterPro" id="IPR020946">
    <property type="entry name" value="Flavin_mOase-like"/>
</dbReference>
<dbReference type="EC" id="1.-.-.-" evidence="5"/>
<dbReference type="Gene3D" id="3.50.50.60">
    <property type="entry name" value="FAD/NAD(P)-binding domain"/>
    <property type="match status" value="6"/>
</dbReference>
<dbReference type="GO" id="GO:0004499">
    <property type="term" value="F:N,N-dimethylaniline monooxygenase activity"/>
    <property type="evidence" value="ECO:0007669"/>
    <property type="project" value="InterPro"/>
</dbReference>
<evidence type="ECO:0000313" key="6">
    <source>
        <dbReference type="EnsemblPlants" id="OPUNC09G17070.1"/>
    </source>
</evidence>
<organism evidence="6">
    <name type="scientific">Oryza punctata</name>
    <name type="common">Red rice</name>
    <dbReference type="NCBI Taxonomy" id="4537"/>
    <lineage>
        <taxon>Eukaryota</taxon>
        <taxon>Viridiplantae</taxon>
        <taxon>Streptophyta</taxon>
        <taxon>Embryophyta</taxon>
        <taxon>Tracheophyta</taxon>
        <taxon>Spermatophyta</taxon>
        <taxon>Magnoliopsida</taxon>
        <taxon>Liliopsida</taxon>
        <taxon>Poales</taxon>
        <taxon>Poaceae</taxon>
        <taxon>BOP clade</taxon>
        <taxon>Oryzoideae</taxon>
        <taxon>Oryzeae</taxon>
        <taxon>Oryzinae</taxon>
        <taxon>Oryza</taxon>
    </lineage>
</organism>
<keyword evidence="2 5" id="KW-0285">Flavoprotein</keyword>
<keyword evidence="3 5" id="KW-0274">FAD</keyword>
<dbReference type="InterPro" id="IPR050346">
    <property type="entry name" value="FMO-like"/>
</dbReference>